<feature type="compositionally biased region" description="Polar residues" evidence="1">
    <location>
        <begin position="835"/>
        <end position="855"/>
    </location>
</feature>
<evidence type="ECO:0000256" key="1">
    <source>
        <dbReference type="SAM" id="MobiDB-lite"/>
    </source>
</evidence>
<feature type="region of interest" description="Disordered" evidence="1">
    <location>
        <begin position="517"/>
        <end position="610"/>
    </location>
</feature>
<dbReference type="OrthoDB" id="4156126at2759"/>
<dbReference type="Proteomes" id="UP000235371">
    <property type="component" value="Unassembled WGS sequence"/>
</dbReference>
<proteinExistence type="predicted"/>
<dbReference type="InParanoid" id="A0A2J6SLS2"/>
<feature type="compositionally biased region" description="Pro residues" evidence="1">
    <location>
        <begin position="391"/>
        <end position="404"/>
    </location>
</feature>
<organism evidence="2 3">
    <name type="scientific">Hyaloscypha bicolor E</name>
    <dbReference type="NCBI Taxonomy" id="1095630"/>
    <lineage>
        <taxon>Eukaryota</taxon>
        <taxon>Fungi</taxon>
        <taxon>Dikarya</taxon>
        <taxon>Ascomycota</taxon>
        <taxon>Pezizomycotina</taxon>
        <taxon>Leotiomycetes</taxon>
        <taxon>Helotiales</taxon>
        <taxon>Hyaloscyphaceae</taxon>
        <taxon>Hyaloscypha</taxon>
        <taxon>Hyaloscypha bicolor</taxon>
    </lineage>
</organism>
<protein>
    <submittedName>
        <fullName evidence="2">Uncharacterized protein</fullName>
    </submittedName>
</protein>
<accession>A0A2J6SLS2</accession>
<feature type="region of interest" description="Disordered" evidence="1">
    <location>
        <begin position="790"/>
        <end position="859"/>
    </location>
</feature>
<dbReference type="EMBL" id="KZ613912">
    <property type="protein sequence ID" value="PMD51714.1"/>
    <property type="molecule type" value="Genomic_DNA"/>
</dbReference>
<feature type="region of interest" description="Disordered" evidence="1">
    <location>
        <begin position="974"/>
        <end position="1011"/>
    </location>
</feature>
<feature type="compositionally biased region" description="Basic and acidic residues" evidence="1">
    <location>
        <begin position="361"/>
        <end position="374"/>
    </location>
</feature>
<dbReference type="RefSeq" id="XP_024728618.1">
    <property type="nucleotide sequence ID" value="XM_024887528.1"/>
</dbReference>
<name>A0A2J6SLS2_9HELO</name>
<feature type="compositionally biased region" description="Low complexity" evidence="1">
    <location>
        <begin position="586"/>
        <end position="607"/>
    </location>
</feature>
<feature type="region of interest" description="Disordered" evidence="1">
    <location>
        <begin position="226"/>
        <end position="302"/>
    </location>
</feature>
<sequence length="1151" mass="125785">MDIPPLNRPASRDKSIGESFTMRPRAGSAIDPTVNGLMARGSDENRSPATVPRAFKSMLKTTTETGDIGMFSIKPSRVPQSMSTPRRIGASYNEDGLQKSRQTFHPFGVPNVDDRRRLPSYARDTTSEVISMYETASQKSASRLFNDPDYRSYSMTQTSYSAYTLSNHRSYASLRSQQDGSGHLQRPRSPFAYPARLRRPGFRPSSPALTDGGIVDYSRRAEIDRKAYGGHSTSSPSSLYAQKRKPPLSLRQDANRSTHSLLSQPSPPRRSPSPGLRQSSGNIAQDWSRRNGSSGNTSPARSTFSLASTVNLYATVSGTSNATTPGKLAPPSPLYYDYTEDFEVDGYNRAEESLGSPPHFSIDKTIPEERRASAERPPSMESRVHRLSSSPRPPSSPTPTPANPKPLEGTQNRMVALLSGEQFESVQPSHNKRHTSIRETNNSIDKKIVRLSGLGFGAQELSTHVEEAFGLLPTNSFEVSVSQNESEEVTSGNLNGEVLGGKRGKIAETQFMSSFSNRCDAYPPRLSSLPSTRSGSRTDAITTHEGERSIDTTTHARASPDPVQLPRASTSLPDSSRSRDMETAAQGSNFASASTSSQSRLRSSSGFKPMDPGFAELTDLLKTLEQSNRGRHPAKAQPVFTAPIETPILTPPYPNGSVLCSTNINHAQSPIITSSNRPSTKELHASTQIQPTKRNQLYNGGRKAVAPTLATYEGFDAPIFNNQTAIRAIPRSSSPMLAPKPISPARQLKLKNSVPQLMKALPTLPAEPLVRATSPINALKSTAHEMPYHFSPLIPELSPPPVQESRHESHKVVSAQGPPVPPKEEVLKARAAFGSRSSEAISEQPPSSGSPTISQPLPRLKLKMKSFTNLRPRSPPSPRPWEREEIQTCSIPDPDAPVQEPAQSEKPANPKPPKFRLKITRASTSTFGTVRVNRESGESGVAAGFHLPSHKDLFTSTSGIDNIFRQVSQHLHSRKTSVASNTGSESFRPSTSLLSPKSHLAPKTTSPTMDFDISKPQSTKPLLAHEARNVLSDNTSHMQGHGGMRGRLSNLTARVAPPYANRIGSQSYDDLTWRDRNLPEATAPIAQRSACNLHSRSKSTESKPLRRFAERMHHHRLREKVQGWVKEARTVIKSRMKSRSTTGSGQDEVGP</sequence>
<feature type="compositionally biased region" description="Polar residues" evidence="1">
    <location>
        <begin position="974"/>
        <end position="995"/>
    </location>
</feature>
<evidence type="ECO:0000313" key="3">
    <source>
        <dbReference type="Proteomes" id="UP000235371"/>
    </source>
</evidence>
<dbReference type="STRING" id="1095630.A0A2J6SLS2"/>
<feature type="compositionally biased region" description="Polar residues" evidence="1">
    <location>
        <begin position="282"/>
        <end position="302"/>
    </location>
</feature>
<feature type="region of interest" description="Disordered" evidence="1">
    <location>
        <begin position="175"/>
        <end position="214"/>
    </location>
</feature>
<keyword evidence="3" id="KW-1185">Reference proteome</keyword>
<dbReference type="AlphaFoldDB" id="A0A2J6SLS2"/>
<feature type="compositionally biased region" description="Low complexity" evidence="1">
    <location>
        <begin position="523"/>
        <end position="538"/>
    </location>
</feature>
<dbReference type="GeneID" id="36595604"/>
<reference evidence="2 3" key="1">
    <citation type="submission" date="2016-04" db="EMBL/GenBank/DDBJ databases">
        <title>A degradative enzymes factory behind the ericoid mycorrhizal symbiosis.</title>
        <authorList>
            <consortium name="DOE Joint Genome Institute"/>
            <person name="Martino E."/>
            <person name="Morin E."/>
            <person name="Grelet G."/>
            <person name="Kuo A."/>
            <person name="Kohler A."/>
            <person name="Daghino S."/>
            <person name="Barry K."/>
            <person name="Choi C."/>
            <person name="Cichocki N."/>
            <person name="Clum A."/>
            <person name="Copeland A."/>
            <person name="Hainaut M."/>
            <person name="Haridas S."/>
            <person name="Labutti K."/>
            <person name="Lindquist E."/>
            <person name="Lipzen A."/>
            <person name="Khouja H.-R."/>
            <person name="Murat C."/>
            <person name="Ohm R."/>
            <person name="Olson A."/>
            <person name="Spatafora J."/>
            <person name="Veneault-Fourrey C."/>
            <person name="Henrissat B."/>
            <person name="Grigoriev I."/>
            <person name="Martin F."/>
            <person name="Perotto S."/>
        </authorList>
    </citation>
    <scope>NUCLEOTIDE SEQUENCE [LARGE SCALE GENOMIC DNA]</scope>
    <source>
        <strain evidence="2 3">E</strain>
    </source>
</reference>
<feature type="compositionally biased region" description="Polar residues" evidence="1">
    <location>
        <begin position="231"/>
        <end position="240"/>
    </location>
</feature>
<evidence type="ECO:0000313" key="2">
    <source>
        <dbReference type="EMBL" id="PMD51714.1"/>
    </source>
</evidence>
<feature type="region of interest" description="Disordered" evidence="1">
    <location>
        <begin position="1"/>
        <end position="49"/>
    </location>
</feature>
<gene>
    <name evidence="2" type="ORF">K444DRAFT_669442</name>
</gene>
<feature type="region of interest" description="Disordered" evidence="1">
    <location>
        <begin position="864"/>
        <end position="883"/>
    </location>
</feature>
<feature type="region of interest" description="Disordered" evidence="1">
    <location>
        <begin position="349"/>
        <end position="408"/>
    </location>
</feature>
<feature type="compositionally biased region" description="Low complexity" evidence="1">
    <location>
        <begin position="272"/>
        <end position="281"/>
    </location>
</feature>
<feature type="region of interest" description="Disordered" evidence="1">
    <location>
        <begin position="890"/>
        <end position="915"/>
    </location>
</feature>